<evidence type="ECO:0000259" key="7">
    <source>
        <dbReference type="PROSITE" id="PS50249"/>
    </source>
</evidence>
<dbReference type="Gene3D" id="3.40.140.10">
    <property type="entry name" value="Cytidine Deaminase, domain 2"/>
    <property type="match status" value="1"/>
</dbReference>
<keyword evidence="3" id="KW-0378">Hydrolase</keyword>
<dbReference type="PROSITE" id="PS01302">
    <property type="entry name" value="UPF0758"/>
    <property type="match status" value="1"/>
</dbReference>
<dbReference type="PANTHER" id="PTHR30471">
    <property type="entry name" value="DNA REPAIR PROTEIN RADC"/>
    <property type="match status" value="1"/>
</dbReference>
<dbReference type="PROSITE" id="PS50249">
    <property type="entry name" value="MPN"/>
    <property type="match status" value="1"/>
</dbReference>
<protein>
    <submittedName>
        <fullName evidence="8">DNA repair protein RadC</fullName>
    </submittedName>
</protein>
<keyword evidence="9" id="KW-1185">Reference proteome</keyword>
<keyword evidence="4" id="KW-0862">Zinc</keyword>
<dbReference type="GO" id="GO:0006508">
    <property type="term" value="P:proteolysis"/>
    <property type="evidence" value="ECO:0007669"/>
    <property type="project" value="UniProtKB-KW"/>
</dbReference>
<dbReference type="CDD" id="cd08071">
    <property type="entry name" value="MPN_DUF2466"/>
    <property type="match status" value="1"/>
</dbReference>
<dbReference type="SUPFAM" id="SSF102712">
    <property type="entry name" value="JAB1/MPN domain"/>
    <property type="match status" value="1"/>
</dbReference>
<dbReference type="NCBIfam" id="NF000642">
    <property type="entry name" value="PRK00024.1"/>
    <property type="match status" value="1"/>
</dbReference>
<dbReference type="GO" id="GO:0046872">
    <property type="term" value="F:metal ion binding"/>
    <property type="evidence" value="ECO:0007669"/>
    <property type="project" value="UniProtKB-KW"/>
</dbReference>
<organism evidence="8 9">
    <name type="scientific">Elizabethkingia argenteiflava</name>
    <dbReference type="NCBI Taxonomy" id="2681556"/>
    <lineage>
        <taxon>Bacteria</taxon>
        <taxon>Pseudomonadati</taxon>
        <taxon>Bacteroidota</taxon>
        <taxon>Flavobacteriia</taxon>
        <taxon>Flavobacteriales</taxon>
        <taxon>Weeksellaceae</taxon>
        <taxon>Elizabethkingia</taxon>
    </lineage>
</organism>
<comment type="similarity">
    <text evidence="6">Belongs to the UPF0758 family.</text>
</comment>
<dbReference type="AlphaFoldDB" id="A0A845PU66"/>
<sequence>MNLKFLAEDERPREKFLLKGISTLSDAELLAIIMRSGSKQESAVELARSILASVHYNWHQLSLLSTKDLIKFKGIGEAKAISIAAALEMGRRKALQEIPEKPVIKNSKDVFQILHPYLADLQHEEFWCLYLNQSNKVIHKERLTHGGINESIVDIRILYRIALAHFATAVIIIHNHPSGNIKPSQQDIQITHRIKKAGEFLQVELLDHVIISQNFFFSFKDENIF</sequence>
<dbReference type="EMBL" id="JAAABJ010000614">
    <property type="protein sequence ID" value="NAW51772.1"/>
    <property type="molecule type" value="Genomic_DNA"/>
</dbReference>
<dbReference type="Proteomes" id="UP000553459">
    <property type="component" value="Unassembled WGS sequence"/>
</dbReference>
<dbReference type="InterPro" id="IPR037518">
    <property type="entry name" value="MPN"/>
</dbReference>
<accession>A0A845PU66</accession>
<evidence type="ECO:0000256" key="3">
    <source>
        <dbReference type="ARBA" id="ARBA00022801"/>
    </source>
</evidence>
<dbReference type="GO" id="GO:0008237">
    <property type="term" value="F:metallopeptidase activity"/>
    <property type="evidence" value="ECO:0007669"/>
    <property type="project" value="UniProtKB-KW"/>
</dbReference>
<feature type="domain" description="MPN" evidence="7">
    <location>
        <begin position="103"/>
        <end position="225"/>
    </location>
</feature>
<keyword evidence="5" id="KW-0482">Metalloprotease</keyword>
<proteinExistence type="inferred from homology"/>
<dbReference type="PANTHER" id="PTHR30471:SF3">
    <property type="entry name" value="UPF0758 PROTEIN YEES-RELATED"/>
    <property type="match status" value="1"/>
</dbReference>
<keyword evidence="1" id="KW-0645">Protease</keyword>
<evidence type="ECO:0000256" key="4">
    <source>
        <dbReference type="ARBA" id="ARBA00022833"/>
    </source>
</evidence>
<dbReference type="RefSeq" id="WP_166520037.1">
    <property type="nucleotide sequence ID" value="NZ_JAAABJ010000614.1"/>
</dbReference>
<evidence type="ECO:0000256" key="6">
    <source>
        <dbReference type="RuleBase" id="RU003797"/>
    </source>
</evidence>
<dbReference type="Pfam" id="PF20582">
    <property type="entry name" value="UPF0758_N"/>
    <property type="match status" value="1"/>
</dbReference>
<keyword evidence="2" id="KW-0479">Metal-binding</keyword>
<gene>
    <name evidence="8" type="primary">radC</name>
    <name evidence="8" type="ORF">GNY06_10450</name>
</gene>
<reference evidence="8 9" key="1">
    <citation type="submission" date="2019-11" db="EMBL/GenBank/DDBJ databases">
        <title>Characterization of Elizabethkingia argenteiflava sp. nov., isolated from inner surface of Soybean Pods.</title>
        <authorList>
            <person name="Mo S."/>
        </authorList>
    </citation>
    <scope>NUCLEOTIDE SEQUENCE [LARGE SCALE GENOMIC DNA]</scope>
    <source>
        <strain evidence="8 9">YB22</strain>
    </source>
</reference>
<evidence type="ECO:0000313" key="9">
    <source>
        <dbReference type="Proteomes" id="UP000553459"/>
    </source>
</evidence>
<dbReference type="InterPro" id="IPR046778">
    <property type="entry name" value="UPF0758_N"/>
</dbReference>
<evidence type="ECO:0000256" key="2">
    <source>
        <dbReference type="ARBA" id="ARBA00022723"/>
    </source>
</evidence>
<evidence type="ECO:0000256" key="5">
    <source>
        <dbReference type="ARBA" id="ARBA00023049"/>
    </source>
</evidence>
<dbReference type="Pfam" id="PF04002">
    <property type="entry name" value="RadC"/>
    <property type="match status" value="1"/>
</dbReference>
<dbReference type="NCBIfam" id="TIGR00608">
    <property type="entry name" value="radc"/>
    <property type="match status" value="1"/>
</dbReference>
<dbReference type="InterPro" id="IPR001405">
    <property type="entry name" value="UPF0758"/>
</dbReference>
<dbReference type="InterPro" id="IPR025657">
    <property type="entry name" value="RadC_JAB"/>
</dbReference>
<evidence type="ECO:0000313" key="8">
    <source>
        <dbReference type="EMBL" id="NAW51772.1"/>
    </source>
</evidence>
<comment type="caution">
    <text evidence="8">The sequence shown here is derived from an EMBL/GenBank/DDBJ whole genome shotgun (WGS) entry which is preliminary data.</text>
</comment>
<name>A0A845PU66_9FLAO</name>
<evidence type="ECO:0000256" key="1">
    <source>
        <dbReference type="ARBA" id="ARBA00022670"/>
    </source>
</evidence>
<dbReference type="InterPro" id="IPR020891">
    <property type="entry name" value="UPF0758_CS"/>
</dbReference>